<feature type="non-terminal residue" evidence="4">
    <location>
        <position position="158"/>
    </location>
</feature>
<accession>N1QFC1</accession>
<organism evidence="4 5">
    <name type="scientific">Sphaerulina musiva (strain SO2202)</name>
    <name type="common">Poplar stem canker fungus</name>
    <name type="synonym">Septoria musiva</name>
    <dbReference type="NCBI Taxonomy" id="692275"/>
    <lineage>
        <taxon>Eukaryota</taxon>
        <taxon>Fungi</taxon>
        <taxon>Dikarya</taxon>
        <taxon>Ascomycota</taxon>
        <taxon>Pezizomycotina</taxon>
        <taxon>Dothideomycetes</taxon>
        <taxon>Dothideomycetidae</taxon>
        <taxon>Mycosphaerellales</taxon>
        <taxon>Mycosphaerellaceae</taxon>
        <taxon>Sphaerulina</taxon>
    </lineage>
</organism>
<evidence type="ECO:0000313" key="4">
    <source>
        <dbReference type="EMBL" id="EMF11892.1"/>
    </source>
</evidence>
<protein>
    <recommendedName>
        <fullName evidence="3">Thioredoxin domain-containing protein</fullName>
    </recommendedName>
</protein>
<dbReference type="Pfam" id="PF06110">
    <property type="entry name" value="TXD17-like_Trx"/>
    <property type="match status" value="1"/>
</dbReference>
<dbReference type="PANTHER" id="PTHR12452">
    <property type="entry name" value="42-9-9 PROTEIN-RELATED"/>
    <property type="match status" value="1"/>
</dbReference>
<evidence type="ECO:0000259" key="3">
    <source>
        <dbReference type="Pfam" id="PF06110"/>
    </source>
</evidence>
<evidence type="ECO:0000256" key="1">
    <source>
        <dbReference type="ARBA" id="ARBA00008987"/>
    </source>
</evidence>
<dbReference type="GeneID" id="27905541"/>
<evidence type="ECO:0000313" key="5">
    <source>
        <dbReference type="Proteomes" id="UP000016931"/>
    </source>
</evidence>
<dbReference type="PANTHER" id="PTHR12452:SF0">
    <property type="entry name" value="THIOREDOXIN DOMAIN-CONTAINING PROTEIN 17"/>
    <property type="match status" value="1"/>
</dbReference>
<dbReference type="GO" id="GO:0005829">
    <property type="term" value="C:cytosol"/>
    <property type="evidence" value="ECO:0007669"/>
    <property type="project" value="TreeGrafter"/>
</dbReference>
<sequence>MTILKSFPLPSSPSALQIPNEKEKDSPPSNFFIAFLASKDPLTNQPWCPDVRAALPILEATFQETTTSQGAEGEEEKEEGKKSTTTPPVVAFIEVGQKTEWKNPHNVFRTQWNIHNVPVLVRYELVGENTATTTKQVKEVGRLVEGEILDERRLQELV</sequence>
<dbReference type="STRING" id="692275.N1QFC1"/>
<proteinExistence type="inferred from homology"/>
<keyword evidence="5" id="KW-1185">Reference proteome</keyword>
<dbReference type="OrthoDB" id="78947at2759"/>
<gene>
    <name evidence="4" type="ORF">SEPMUDRAFT_26035</name>
</gene>
<dbReference type="OMA" id="RTQWNIH"/>
<feature type="region of interest" description="Disordered" evidence="2">
    <location>
        <begin position="1"/>
        <end position="26"/>
    </location>
</feature>
<reference evidence="4 5" key="1">
    <citation type="journal article" date="2012" name="PLoS Pathog.">
        <title>Diverse lifestyles and strategies of plant pathogenesis encoded in the genomes of eighteen Dothideomycetes fungi.</title>
        <authorList>
            <person name="Ohm R.A."/>
            <person name="Feau N."/>
            <person name="Henrissat B."/>
            <person name="Schoch C.L."/>
            <person name="Horwitz B.A."/>
            <person name="Barry K.W."/>
            <person name="Condon B.J."/>
            <person name="Copeland A.C."/>
            <person name="Dhillon B."/>
            <person name="Glaser F."/>
            <person name="Hesse C.N."/>
            <person name="Kosti I."/>
            <person name="LaButti K."/>
            <person name="Lindquist E.A."/>
            <person name="Lucas S."/>
            <person name="Salamov A.A."/>
            <person name="Bradshaw R.E."/>
            <person name="Ciuffetti L."/>
            <person name="Hamelin R.C."/>
            <person name="Kema G.H.J."/>
            <person name="Lawrence C."/>
            <person name="Scott J.A."/>
            <person name="Spatafora J.W."/>
            <person name="Turgeon B.G."/>
            <person name="de Wit P.J.G.M."/>
            <person name="Zhong S."/>
            <person name="Goodwin S.B."/>
            <person name="Grigoriev I.V."/>
        </authorList>
    </citation>
    <scope>NUCLEOTIDE SEQUENCE [LARGE SCALE GENOMIC DNA]</scope>
    <source>
        <strain evidence="4 5">SO2202</strain>
    </source>
</reference>
<dbReference type="AlphaFoldDB" id="N1QFC1"/>
<feature type="region of interest" description="Disordered" evidence="2">
    <location>
        <begin position="62"/>
        <end position="87"/>
    </location>
</feature>
<dbReference type="EMBL" id="KB456265">
    <property type="protein sequence ID" value="EMF11892.1"/>
    <property type="molecule type" value="Genomic_DNA"/>
</dbReference>
<dbReference type="RefSeq" id="XP_016760013.1">
    <property type="nucleotide sequence ID" value="XM_016908404.1"/>
</dbReference>
<feature type="domain" description="Thioredoxin" evidence="3">
    <location>
        <begin position="23"/>
        <end position="126"/>
    </location>
</feature>
<dbReference type="GO" id="GO:0047134">
    <property type="term" value="F:protein-disulfide reductase [NAD(P)H] activity"/>
    <property type="evidence" value="ECO:0007669"/>
    <property type="project" value="InterPro"/>
</dbReference>
<evidence type="ECO:0000256" key="2">
    <source>
        <dbReference type="SAM" id="MobiDB-lite"/>
    </source>
</evidence>
<name>N1QFC1_SPHMS</name>
<dbReference type="eggNOG" id="KOG3425">
    <property type="taxonomic scope" value="Eukaryota"/>
</dbReference>
<dbReference type="Proteomes" id="UP000016931">
    <property type="component" value="Unassembled WGS sequence"/>
</dbReference>
<dbReference type="Gene3D" id="3.40.30.10">
    <property type="entry name" value="Glutaredoxin"/>
    <property type="match status" value="1"/>
</dbReference>
<dbReference type="InterPro" id="IPR010357">
    <property type="entry name" value="TXNDC17_dom"/>
</dbReference>
<comment type="similarity">
    <text evidence="1">Belongs to the thioredoxin family.</text>
</comment>
<dbReference type="InterPro" id="IPR036249">
    <property type="entry name" value="Thioredoxin-like_sf"/>
</dbReference>
<dbReference type="SUPFAM" id="SSF52833">
    <property type="entry name" value="Thioredoxin-like"/>
    <property type="match status" value="1"/>
</dbReference>
<dbReference type="InterPro" id="IPR045108">
    <property type="entry name" value="TXNDC17-like"/>
</dbReference>
<dbReference type="HOGENOM" id="CLU_120161_2_0_1"/>